<evidence type="ECO:0000313" key="2">
    <source>
        <dbReference type="Proteomes" id="UP000542813"/>
    </source>
</evidence>
<comment type="caution">
    <text evidence="1">The sequence shown here is derived from an EMBL/GenBank/DDBJ whole genome shotgun (WGS) entry which is preliminary data.</text>
</comment>
<keyword evidence="2" id="KW-1185">Reference proteome</keyword>
<proteinExistence type="predicted"/>
<sequence length="125" mass="13473">MKLRFIAIDTGKDGCPTLYASDQDSYVIQGWRLADPASVPELPIQEHETCVEVPARLLTALERPAAEGAGATSHLATGRGTYIIRGPEITDPGTLAQMNVPSHETAVEVPRAHMDDLARELAWPG</sequence>
<organism evidence="1 2">
    <name type="scientific">Jiangella mangrovi</name>
    <dbReference type="NCBI Taxonomy" id="1524084"/>
    <lineage>
        <taxon>Bacteria</taxon>
        <taxon>Bacillati</taxon>
        <taxon>Actinomycetota</taxon>
        <taxon>Actinomycetes</taxon>
        <taxon>Jiangellales</taxon>
        <taxon>Jiangellaceae</taxon>
        <taxon>Jiangella</taxon>
    </lineage>
</organism>
<protein>
    <submittedName>
        <fullName evidence="1">Uncharacterized protein</fullName>
    </submittedName>
</protein>
<gene>
    <name evidence="1" type="ORF">HD601_006342</name>
</gene>
<dbReference type="AlphaFoldDB" id="A0A7W9GXE8"/>
<dbReference type="EMBL" id="JACHMM010000001">
    <property type="protein sequence ID" value="MBB5791767.1"/>
    <property type="molecule type" value="Genomic_DNA"/>
</dbReference>
<dbReference type="Proteomes" id="UP000542813">
    <property type="component" value="Unassembled WGS sequence"/>
</dbReference>
<evidence type="ECO:0000313" key="1">
    <source>
        <dbReference type="EMBL" id="MBB5791767.1"/>
    </source>
</evidence>
<name>A0A7W9GXE8_9ACTN</name>
<accession>A0A7W9GXE8</accession>
<reference evidence="1 2" key="1">
    <citation type="submission" date="2020-08" db="EMBL/GenBank/DDBJ databases">
        <title>Sequencing the genomes of 1000 actinobacteria strains.</title>
        <authorList>
            <person name="Klenk H.-P."/>
        </authorList>
    </citation>
    <scope>NUCLEOTIDE SEQUENCE [LARGE SCALE GENOMIC DNA]</scope>
    <source>
        <strain evidence="1 2">DSM 102122</strain>
    </source>
</reference>
<dbReference type="RefSeq" id="WP_184828801.1">
    <property type="nucleotide sequence ID" value="NZ_JACHMM010000001.1"/>
</dbReference>